<evidence type="ECO:0000256" key="1">
    <source>
        <dbReference type="ARBA" id="ARBA00004479"/>
    </source>
</evidence>
<feature type="transmembrane region" description="Helical" evidence="9">
    <location>
        <begin position="176"/>
        <end position="198"/>
    </location>
</feature>
<dbReference type="PROSITE" id="PS50866">
    <property type="entry name" value="GOLD"/>
    <property type="match status" value="1"/>
</dbReference>
<dbReference type="Pfam" id="PF01105">
    <property type="entry name" value="EMP24_GP25L"/>
    <property type="match status" value="1"/>
</dbReference>
<evidence type="ECO:0000256" key="3">
    <source>
        <dbReference type="ARBA" id="ARBA00022692"/>
    </source>
</evidence>
<evidence type="ECO:0000313" key="13">
    <source>
        <dbReference type="Proteomes" id="UP001150062"/>
    </source>
</evidence>
<feature type="signal peptide" evidence="10">
    <location>
        <begin position="1"/>
        <end position="18"/>
    </location>
</feature>
<sequence length="208" mass="24674">MKSFLVLFLFLFFSQISAHSFSLPSGRTECFYETFETEKQVDFDFQVLNGINQYINLKVRSPQRVLMYNKQRTETEKFSFTPHSTNPYSFCFENIISSHHKKEINFNLYQSIAPSYRNLEKEGKEKTPLEIDNILLLGECTIGLSEKFEEIKELVKYLKIRETVHRNTTESTNARVLLWSTFQLVLLTIASFVQIWVIKRRFEKKHFV</sequence>
<dbReference type="InterPro" id="IPR009038">
    <property type="entry name" value="GOLD_dom"/>
</dbReference>
<organism evidence="12 13">
    <name type="scientific">Anaeramoeba flamelloides</name>
    <dbReference type="NCBI Taxonomy" id="1746091"/>
    <lineage>
        <taxon>Eukaryota</taxon>
        <taxon>Metamonada</taxon>
        <taxon>Anaeramoebidae</taxon>
        <taxon>Anaeramoeba</taxon>
    </lineage>
</organism>
<feature type="domain" description="GOLD" evidence="11">
    <location>
        <begin position="28"/>
        <end position="110"/>
    </location>
</feature>
<gene>
    <name evidence="12" type="ORF">M0813_26152</name>
</gene>
<keyword evidence="5 9" id="KW-1133">Transmembrane helix</keyword>
<evidence type="ECO:0000256" key="5">
    <source>
        <dbReference type="ARBA" id="ARBA00022989"/>
    </source>
</evidence>
<evidence type="ECO:0000259" key="11">
    <source>
        <dbReference type="PROSITE" id="PS50866"/>
    </source>
</evidence>
<evidence type="ECO:0000313" key="12">
    <source>
        <dbReference type="EMBL" id="KAJ6238185.1"/>
    </source>
</evidence>
<evidence type="ECO:0000256" key="10">
    <source>
        <dbReference type="SAM" id="SignalP"/>
    </source>
</evidence>
<dbReference type="PANTHER" id="PTHR22811">
    <property type="entry name" value="TRANSMEMBRANE EMP24 DOMAIN-CONTAINING PROTEIN"/>
    <property type="match status" value="1"/>
</dbReference>
<evidence type="ECO:0000256" key="8">
    <source>
        <dbReference type="RuleBase" id="RU003827"/>
    </source>
</evidence>
<comment type="similarity">
    <text evidence="2 8">Belongs to the EMP24/GP25L family.</text>
</comment>
<reference evidence="12" key="1">
    <citation type="submission" date="2022-08" db="EMBL/GenBank/DDBJ databases">
        <title>Novel sulfate-reducing endosymbionts in the free-living metamonad Anaeramoeba.</title>
        <authorList>
            <person name="Jerlstrom-Hultqvist J."/>
            <person name="Cepicka I."/>
            <person name="Gallot-Lavallee L."/>
            <person name="Salas-Leiva D."/>
            <person name="Curtis B.A."/>
            <person name="Zahonova K."/>
            <person name="Pipaliya S."/>
            <person name="Dacks J."/>
            <person name="Roger A.J."/>
        </authorList>
    </citation>
    <scope>NUCLEOTIDE SEQUENCE</scope>
    <source>
        <strain evidence="12">Schooner1</strain>
    </source>
</reference>
<dbReference type="SMART" id="SM01190">
    <property type="entry name" value="EMP24_GP25L"/>
    <property type="match status" value="1"/>
</dbReference>
<feature type="chain" id="PRO_5046581054" description="GOLD domain-containing protein" evidence="10">
    <location>
        <begin position="19"/>
        <end position="208"/>
    </location>
</feature>
<keyword evidence="13" id="KW-1185">Reference proteome</keyword>
<keyword evidence="4 10" id="KW-0732">Signal</keyword>
<dbReference type="SUPFAM" id="SSF101576">
    <property type="entry name" value="Supernatant protein factor (SPF), C-terminal domain"/>
    <property type="match status" value="1"/>
</dbReference>
<dbReference type="InterPro" id="IPR036598">
    <property type="entry name" value="GOLD_dom_sf"/>
</dbReference>
<evidence type="ECO:0000256" key="6">
    <source>
        <dbReference type="ARBA" id="ARBA00023136"/>
    </source>
</evidence>
<name>A0ABQ8Y0T3_9EUKA</name>
<evidence type="ECO:0000256" key="9">
    <source>
        <dbReference type="SAM" id="Phobius"/>
    </source>
</evidence>
<protein>
    <recommendedName>
        <fullName evidence="11">GOLD domain-containing protein</fullName>
    </recommendedName>
</protein>
<dbReference type="EMBL" id="JAOAOG010000233">
    <property type="protein sequence ID" value="KAJ6238185.1"/>
    <property type="molecule type" value="Genomic_DNA"/>
</dbReference>
<evidence type="ECO:0000256" key="2">
    <source>
        <dbReference type="ARBA" id="ARBA00007104"/>
    </source>
</evidence>
<evidence type="ECO:0000256" key="7">
    <source>
        <dbReference type="ARBA" id="ARBA00037847"/>
    </source>
</evidence>
<dbReference type="InterPro" id="IPR015720">
    <property type="entry name" value="Emp24-like"/>
</dbReference>
<comment type="subcellular location">
    <subcellularLocation>
        <location evidence="7">Endomembrane system</location>
        <topology evidence="7">Single-pass membrane protein</topology>
    </subcellularLocation>
    <subcellularLocation>
        <location evidence="1 8">Membrane</location>
        <topology evidence="1 8">Single-pass type I membrane protein</topology>
    </subcellularLocation>
</comment>
<accession>A0ABQ8Y0T3</accession>
<proteinExistence type="inferred from homology"/>
<comment type="caution">
    <text evidence="12">The sequence shown here is derived from an EMBL/GenBank/DDBJ whole genome shotgun (WGS) entry which is preliminary data.</text>
</comment>
<dbReference type="Proteomes" id="UP001150062">
    <property type="component" value="Unassembled WGS sequence"/>
</dbReference>
<keyword evidence="6 9" id="KW-0472">Membrane</keyword>
<keyword evidence="3 8" id="KW-0812">Transmembrane</keyword>
<evidence type="ECO:0000256" key="4">
    <source>
        <dbReference type="ARBA" id="ARBA00022729"/>
    </source>
</evidence>